<gene>
    <name evidence="2" type="ORF">CCS01_05715</name>
</gene>
<organism evidence="2 3">
    <name type="scientific">Rhodopila globiformis</name>
    <name type="common">Rhodopseudomonas globiformis</name>
    <dbReference type="NCBI Taxonomy" id="1071"/>
    <lineage>
        <taxon>Bacteria</taxon>
        <taxon>Pseudomonadati</taxon>
        <taxon>Pseudomonadota</taxon>
        <taxon>Alphaproteobacteria</taxon>
        <taxon>Acetobacterales</taxon>
        <taxon>Acetobacteraceae</taxon>
        <taxon>Rhodopila</taxon>
    </lineage>
</organism>
<keyword evidence="1" id="KW-0812">Transmembrane</keyword>
<evidence type="ECO:0000313" key="2">
    <source>
        <dbReference type="EMBL" id="PPQ36095.1"/>
    </source>
</evidence>
<keyword evidence="1" id="KW-1133">Transmembrane helix</keyword>
<reference evidence="2 3" key="1">
    <citation type="journal article" date="2018" name="Arch. Microbiol.">
        <title>New insights into the metabolic potential of the phototrophic purple bacterium Rhodopila globiformis DSM 161(T) from its draft genome sequence and evidence for a vanadium-dependent nitrogenase.</title>
        <authorList>
            <person name="Imhoff J.F."/>
            <person name="Rahn T."/>
            <person name="Kunzel S."/>
            <person name="Neulinger S.C."/>
        </authorList>
    </citation>
    <scope>NUCLEOTIDE SEQUENCE [LARGE SCALE GENOMIC DNA]</scope>
    <source>
        <strain evidence="2 3">DSM 161</strain>
    </source>
</reference>
<evidence type="ECO:0000256" key="1">
    <source>
        <dbReference type="SAM" id="Phobius"/>
    </source>
</evidence>
<dbReference type="RefSeq" id="WP_104517885.1">
    <property type="nucleotide sequence ID" value="NZ_NHRY01000062.1"/>
</dbReference>
<evidence type="ECO:0000313" key="3">
    <source>
        <dbReference type="Proteomes" id="UP000239724"/>
    </source>
</evidence>
<feature type="transmembrane region" description="Helical" evidence="1">
    <location>
        <begin position="113"/>
        <end position="132"/>
    </location>
</feature>
<dbReference type="OrthoDB" id="7283160at2"/>
<proteinExistence type="predicted"/>
<comment type="caution">
    <text evidence="2">The sequence shown here is derived from an EMBL/GenBank/DDBJ whole genome shotgun (WGS) entry which is preliminary data.</text>
</comment>
<protein>
    <submittedName>
        <fullName evidence="2">Uncharacterized protein</fullName>
    </submittedName>
</protein>
<keyword evidence="3" id="KW-1185">Reference proteome</keyword>
<keyword evidence="1" id="KW-0472">Membrane</keyword>
<dbReference type="EMBL" id="NHRY01000062">
    <property type="protein sequence ID" value="PPQ36095.1"/>
    <property type="molecule type" value="Genomic_DNA"/>
</dbReference>
<name>A0A2S6NLC7_RHOGL</name>
<dbReference type="Proteomes" id="UP000239724">
    <property type="component" value="Unassembled WGS sequence"/>
</dbReference>
<accession>A0A2S6NLC7</accession>
<sequence length="155" mass="16509">MPNASTVGNADLSKFLFAEVGTQPNGLPLTILSVLARLGQDPWVEAARWTRLPKATIVDALAGSIAQMPLAPQARAEARQTAARLVQLLPSQLQPPRKANEVVEKKRIAKPRLVLLLIAVIAIVLGIATAVLPQTIHAKGIVPLSQFDAAAVHKK</sequence>
<dbReference type="AlphaFoldDB" id="A0A2S6NLC7"/>